<dbReference type="PANTHER" id="PTHR28629">
    <property type="entry name" value="TRIOKINASE/FMN CYCLASE"/>
    <property type="match status" value="1"/>
</dbReference>
<dbReference type="GO" id="GO:0019563">
    <property type="term" value="P:glycerol catabolic process"/>
    <property type="evidence" value="ECO:0007669"/>
    <property type="project" value="TreeGrafter"/>
</dbReference>
<evidence type="ECO:0000313" key="3">
    <source>
        <dbReference type="Proteomes" id="UP000005446"/>
    </source>
</evidence>
<name>H0EL75_GLAL7</name>
<dbReference type="InterPro" id="IPR036117">
    <property type="entry name" value="DhaL_dom_sf"/>
</dbReference>
<keyword evidence="2" id="KW-0808">Transferase</keyword>
<protein>
    <submittedName>
        <fullName evidence="2">Putative Dihydroxyacetone kinase</fullName>
    </submittedName>
</protein>
<dbReference type="OrthoDB" id="1724672at2759"/>
<dbReference type="PROSITE" id="PS51481">
    <property type="entry name" value="DHAK"/>
    <property type="match status" value="1"/>
</dbReference>
<feature type="domain" description="DhaK" evidence="1">
    <location>
        <begin position="1"/>
        <end position="168"/>
    </location>
</feature>
<dbReference type="GO" id="GO:0005829">
    <property type="term" value="C:cytosol"/>
    <property type="evidence" value="ECO:0007669"/>
    <property type="project" value="TreeGrafter"/>
</dbReference>
<sequence>MKQVLAAIASVPSEKGTILLITNYTGDKLHFGLAAERALAAGFAKKVVVLPATDDVSIGRSRCEKVGRRGLAGNVINPERGFVRFSDNDDTVLLINNYGGLSNLELGALTQETLSQLVDPTNLEATVRLACERAIKSEPDLTKWDMVMGDGDCGEAVKGVCEGMSPII</sequence>
<keyword evidence="2" id="KW-0418">Kinase</keyword>
<evidence type="ECO:0000259" key="1">
    <source>
        <dbReference type="PROSITE" id="PS51481"/>
    </source>
</evidence>
<proteinExistence type="predicted"/>
<evidence type="ECO:0000313" key="2">
    <source>
        <dbReference type="EMBL" id="EHL00704.1"/>
    </source>
</evidence>
<keyword evidence="3" id="KW-1185">Reference proteome</keyword>
<dbReference type="InterPro" id="IPR004006">
    <property type="entry name" value="DhaK_dom"/>
</dbReference>
<dbReference type="Pfam" id="PF02733">
    <property type="entry name" value="Dak1"/>
    <property type="match status" value="1"/>
</dbReference>
<dbReference type="GO" id="GO:0004371">
    <property type="term" value="F:glycerone kinase activity"/>
    <property type="evidence" value="ECO:0007669"/>
    <property type="project" value="InterPro"/>
</dbReference>
<accession>H0EL75</accession>
<dbReference type="Proteomes" id="UP000005446">
    <property type="component" value="Unassembled WGS sequence"/>
</dbReference>
<dbReference type="PANTHER" id="PTHR28629:SF4">
    <property type="entry name" value="TRIOKINASE_FMN CYCLASE"/>
    <property type="match status" value="1"/>
</dbReference>
<dbReference type="AlphaFoldDB" id="H0EL75"/>
<dbReference type="Gene3D" id="1.25.40.340">
    <property type="match status" value="1"/>
</dbReference>
<dbReference type="SUPFAM" id="SSF101473">
    <property type="entry name" value="DhaL-like"/>
    <property type="match status" value="1"/>
</dbReference>
<organism evidence="2 3">
    <name type="scientific">Glarea lozoyensis (strain ATCC 74030 / MF5533)</name>
    <dbReference type="NCBI Taxonomy" id="1104152"/>
    <lineage>
        <taxon>Eukaryota</taxon>
        <taxon>Fungi</taxon>
        <taxon>Dikarya</taxon>
        <taxon>Ascomycota</taxon>
        <taxon>Pezizomycotina</taxon>
        <taxon>Leotiomycetes</taxon>
        <taxon>Helotiales</taxon>
        <taxon>Helotiaceae</taxon>
        <taxon>Glarea</taxon>
    </lineage>
</organism>
<dbReference type="Gene3D" id="3.40.50.10440">
    <property type="entry name" value="Dihydroxyacetone kinase, domain 1"/>
    <property type="match status" value="1"/>
</dbReference>
<dbReference type="InParanoid" id="H0EL75"/>
<gene>
    <name evidence="2" type="ORF">M7I_3335</name>
</gene>
<dbReference type="HOGENOM" id="CLU_1586644_0_0_1"/>
<comment type="caution">
    <text evidence="2">The sequence shown here is derived from an EMBL/GenBank/DDBJ whole genome shotgun (WGS) entry which is preliminary data.</text>
</comment>
<reference evidence="2 3" key="1">
    <citation type="journal article" date="2012" name="Eukaryot. Cell">
        <title>Genome sequence of the fungus Glarea lozoyensis: the first genome sequence of a species from the Helotiaceae family.</title>
        <authorList>
            <person name="Youssar L."/>
            <person name="Gruening B.A."/>
            <person name="Erxleben A."/>
            <person name="Guenther S."/>
            <person name="Huettel W."/>
        </authorList>
    </citation>
    <scope>NUCLEOTIDE SEQUENCE [LARGE SCALE GENOMIC DNA]</scope>
    <source>
        <strain evidence="3">ATCC 74030 / MF5533</strain>
    </source>
</reference>
<dbReference type="InterPro" id="IPR050861">
    <property type="entry name" value="Dihydroxyacetone_Kinase"/>
</dbReference>
<dbReference type="SUPFAM" id="SSF82549">
    <property type="entry name" value="DAK1/DegV-like"/>
    <property type="match status" value="1"/>
</dbReference>
<dbReference type="EMBL" id="AGUE01000074">
    <property type="protein sequence ID" value="EHL00704.1"/>
    <property type="molecule type" value="Genomic_DNA"/>
</dbReference>